<feature type="compositionally biased region" description="Low complexity" evidence="5">
    <location>
        <begin position="182"/>
        <end position="198"/>
    </location>
</feature>
<keyword evidence="2 4" id="KW-0863">Zinc-finger</keyword>
<dbReference type="EMBL" id="CAXITT010000742">
    <property type="protein sequence ID" value="CAL1545841.1"/>
    <property type="molecule type" value="Genomic_DNA"/>
</dbReference>
<keyword evidence="8" id="KW-1185">Reference proteome</keyword>
<dbReference type="GO" id="GO:0008270">
    <property type="term" value="F:zinc ion binding"/>
    <property type="evidence" value="ECO:0007669"/>
    <property type="project" value="UniProtKB-KW"/>
</dbReference>
<keyword evidence="3" id="KW-0862">Zinc</keyword>
<name>A0AAV2IHY6_LYMST</name>
<proteinExistence type="predicted"/>
<accession>A0AAV2IHY6</accession>
<dbReference type="PANTHER" id="PTHR33680">
    <property type="entry name" value="OS07G0190500 PROTEIN"/>
    <property type="match status" value="1"/>
</dbReference>
<evidence type="ECO:0000259" key="6">
    <source>
        <dbReference type="PROSITE" id="PS51999"/>
    </source>
</evidence>
<gene>
    <name evidence="7" type="ORF">GSLYS_00019218001</name>
</gene>
<reference evidence="7 8" key="1">
    <citation type="submission" date="2024-04" db="EMBL/GenBank/DDBJ databases">
        <authorList>
            <consortium name="Genoscope - CEA"/>
            <person name="William W."/>
        </authorList>
    </citation>
    <scope>NUCLEOTIDE SEQUENCE [LARGE SCALE GENOMIC DNA]</scope>
</reference>
<evidence type="ECO:0000256" key="1">
    <source>
        <dbReference type="ARBA" id="ARBA00022723"/>
    </source>
</evidence>
<dbReference type="InterPro" id="IPR010666">
    <property type="entry name" value="Znf_GRF"/>
</dbReference>
<evidence type="ECO:0000313" key="8">
    <source>
        <dbReference type="Proteomes" id="UP001497497"/>
    </source>
</evidence>
<organism evidence="7 8">
    <name type="scientific">Lymnaea stagnalis</name>
    <name type="common">Great pond snail</name>
    <name type="synonym">Helix stagnalis</name>
    <dbReference type="NCBI Taxonomy" id="6523"/>
    <lineage>
        <taxon>Eukaryota</taxon>
        <taxon>Metazoa</taxon>
        <taxon>Spiralia</taxon>
        <taxon>Lophotrochozoa</taxon>
        <taxon>Mollusca</taxon>
        <taxon>Gastropoda</taxon>
        <taxon>Heterobranchia</taxon>
        <taxon>Euthyneura</taxon>
        <taxon>Panpulmonata</taxon>
        <taxon>Hygrophila</taxon>
        <taxon>Lymnaeoidea</taxon>
        <taxon>Lymnaeidae</taxon>
        <taxon>Lymnaea</taxon>
    </lineage>
</organism>
<comment type="caution">
    <text evidence="7">The sequence shown here is derived from an EMBL/GenBank/DDBJ whole genome shotgun (WGS) entry which is preliminary data.</text>
</comment>
<feature type="region of interest" description="Disordered" evidence="5">
    <location>
        <begin position="172"/>
        <end position="198"/>
    </location>
</feature>
<dbReference type="Pfam" id="PF06839">
    <property type="entry name" value="Zn_ribbon_GRF"/>
    <property type="match status" value="1"/>
</dbReference>
<evidence type="ECO:0000256" key="3">
    <source>
        <dbReference type="ARBA" id="ARBA00022833"/>
    </source>
</evidence>
<dbReference type="PANTHER" id="PTHR33680:SF1">
    <property type="entry name" value="OS05G0489500 PROTEIN"/>
    <property type="match status" value="1"/>
</dbReference>
<feature type="domain" description="GRF-type" evidence="6">
    <location>
        <begin position="342"/>
        <end position="391"/>
    </location>
</feature>
<protein>
    <recommendedName>
        <fullName evidence="6">GRF-type domain-containing protein</fullName>
    </recommendedName>
</protein>
<evidence type="ECO:0000256" key="2">
    <source>
        <dbReference type="ARBA" id="ARBA00022771"/>
    </source>
</evidence>
<evidence type="ECO:0000256" key="4">
    <source>
        <dbReference type="PROSITE-ProRule" id="PRU01343"/>
    </source>
</evidence>
<evidence type="ECO:0000256" key="5">
    <source>
        <dbReference type="SAM" id="MobiDB-lite"/>
    </source>
</evidence>
<dbReference type="Proteomes" id="UP001497497">
    <property type="component" value="Unassembled WGS sequence"/>
</dbReference>
<sequence>MICDGCIMTLTKTLKMNLMSKVESPSLQALSLHSSKTKVPSNQKVTNAPFEIARDVGNKTSEQRNSCYNSKIKLSERNLNVIPMHVDEDKKADASPSIYNSNLNQQTDITLSETLTADQCPLLKMGSKSLKLPTTPVSRIPLPSNSSSSVKLRSLTFHNGVCNAAESKAPTLSGLSSASKYPAASLPPNSLSSNTSDNSCCLPVPLNSSRSGVTKTSTGMLQITRSTFTSFSSNSNKSHSSTTSESSAPAFTALKAIGHQPSAPPQVSGVKTLGLKASSSVNKVLPAPVHTSFKTPTSLDRNNSSLLKFNLNKSNGVNSSFKTPISRNMNLSLNMKATPPLCSCGRRSKRRLVQNQGPNTGRWFFTCSVASSSVSADKKTGCKFFQWESPVLLYS</sequence>
<dbReference type="PROSITE" id="PS51999">
    <property type="entry name" value="ZF_GRF"/>
    <property type="match status" value="1"/>
</dbReference>
<keyword evidence="1" id="KW-0479">Metal-binding</keyword>
<evidence type="ECO:0000313" key="7">
    <source>
        <dbReference type="EMBL" id="CAL1545841.1"/>
    </source>
</evidence>
<dbReference type="AlphaFoldDB" id="A0AAV2IHY6"/>